<protein>
    <submittedName>
        <fullName evidence="2">Uncharacterized protein</fullName>
    </submittedName>
</protein>
<dbReference type="VEuPathDB" id="VectorBase:AMAM001885"/>
<dbReference type="Proteomes" id="UP000075901">
    <property type="component" value="Unassembled WGS sequence"/>
</dbReference>
<dbReference type="AlphaFoldDB" id="A0A182S8N1"/>
<sequence>MAAENITNQVTSLSQTQLQQFTEAASILIRYIILHLDTTAPCKPSILLMALKILCEGKRSNENQPNTTSSASSIISVSGMKYLKYPEIPGNKPASVGTASASSGGGSTAGTGDKESPKTEMKRSRSDLSTVILQQLTTPLCSWAVTFAALSEEQIDCTVSII</sequence>
<organism evidence="2 3">
    <name type="scientific">Anopheles maculatus</name>
    <dbReference type="NCBI Taxonomy" id="74869"/>
    <lineage>
        <taxon>Eukaryota</taxon>
        <taxon>Metazoa</taxon>
        <taxon>Ecdysozoa</taxon>
        <taxon>Arthropoda</taxon>
        <taxon>Hexapoda</taxon>
        <taxon>Insecta</taxon>
        <taxon>Pterygota</taxon>
        <taxon>Neoptera</taxon>
        <taxon>Endopterygota</taxon>
        <taxon>Diptera</taxon>
        <taxon>Nematocera</taxon>
        <taxon>Culicoidea</taxon>
        <taxon>Culicidae</taxon>
        <taxon>Anophelinae</taxon>
        <taxon>Anopheles</taxon>
        <taxon>Anopheles maculatus group</taxon>
    </lineage>
</organism>
<proteinExistence type="predicted"/>
<feature type="region of interest" description="Disordered" evidence="1">
    <location>
        <begin position="93"/>
        <end position="125"/>
    </location>
</feature>
<reference evidence="3" key="1">
    <citation type="submission" date="2013-09" db="EMBL/GenBank/DDBJ databases">
        <title>The Genome Sequence of Anopheles maculatus species B.</title>
        <authorList>
            <consortium name="The Broad Institute Genomics Platform"/>
            <person name="Neafsey D.E."/>
            <person name="Besansky N."/>
            <person name="Howell P."/>
            <person name="Walton C."/>
            <person name="Young S.K."/>
            <person name="Zeng Q."/>
            <person name="Gargeya S."/>
            <person name="Fitzgerald M."/>
            <person name="Haas B."/>
            <person name="Abouelleil A."/>
            <person name="Allen A.W."/>
            <person name="Alvarado L."/>
            <person name="Arachchi H.M."/>
            <person name="Berlin A.M."/>
            <person name="Chapman S.B."/>
            <person name="Gainer-Dewar J."/>
            <person name="Goldberg J."/>
            <person name="Griggs A."/>
            <person name="Gujja S."/>
            <person name="Hansen M."/>
            <person name="Howarth C."/>
            <person name="Imamovic A."/>
            <person name="Ireland A."/>
            <person name="Larimer J."/>
            <person name="McCowan C."/>
            <person name="Murphy C."/>
            <person name="Pearson M."/>
            <person name="Poon T.W."/>
            <person name="Priest M."/>
            <person name="Roberts A."/>
            <person name="Saif S."/>
            <person name="Shea T."/>
            <person name="Sisk P."/>
            <person name="Sykes S."/>
            <person name="Wortman J."/>
            <person name="Nusbaum C."/>
            <person name="Birren B."/>
        </authorList>
    </citation>
    <scope>NUCLEOTIDE SEQUENCE [LARGE SCALE GENOMIC DNA]</scope>
    <source>
        <strain evidence="3">maculatus3</strain>
    </source>
</reference>
<evidence type="ECO:0000256" key="1">
    <source>
        <dbReference type="SAM" id="MobiDB-lite"/>
    </source>
</evidence>
<dbReference type="EnsemblMetazoa" id="AMAM001885-RA">
    <property type="protein sequence ID" value="AMAM001885-PA"/>
    <property type="gene ID" value="AMAM001885"/>
</dbReference>
<feature type="compositionally biased region" description="Basic and acidic residues" evidence="1">
    <location>
        <begin position="112"/>
        <end position="125"/>
    </location>
</feature>
<evidence type="ECO:0000313" key="3">
    <source>
        <dbReference type="Proteomes" id="UP000075901"/>
    </source>
</evidence>
<reference evidence="2" key="2">
    <citation type="submission" date="2020-05" db="UniProtKB">
        <authorList>
            <consortium name="EnsemblMetazoa"/>
        </authorList>
    </citation>
    <scope>IDENTIFICATION</scope>
    <source>
        <strain evidence="2">maculatus3</strain>
    </source>
</reference>
<accession>A0A182S8N1</accession>
<name>A0A182S8N1_9DIPT</name>
<evidence type="ECO:0000313" key="2">
    <source>
        <dbReference type="EnsemblMetazoa" id="AMAM001885-PA"/>
    </source>
</evidence>
<keyword evidence="3" id="KW-1185">Reference proteome</keyword>